<organism evidence="1 2">
    <name type="scientific">Nocardioides faecalis</name>
    <dbReference type="NCBI Taxonomy" id="2803858"/>
    <lineage>
        <taxon>Bacteria</taxon>
        <taxon>Bacillati</taxon>
        <taxon>Actinomycetota</taxon>
        <taxon>Actinomycetes</taxon>
        <taxon>Propionibacteriales</taxon>
        <taxon>Nocardioidaceae</taxon>
        <taxon>Nocardioides</taxon>
    </lineage>
</organism>
<dbReference type="SUPFAM" id="SSF102405">
    <property type="entry name" value="MCP/YpsA-like"/>
    <property type="match status" value="1"/>
</dbReference>
<dbReference type="Proteomes" id="UP000663791">
    <property type="component" value="Unassembled WGS sequence"/>
</dbReference>
<dbReference type="EMBL" id="JAERTX010000004">
    <property type="protein sequence ID" value="MBM9459499.1"/>
    <property type="molecule type" value="Genomic_DNA"/>
</dbReference>
<reference evidence="1" key="1">
    <citation type="submission" date="2021-01" db="EMBL/GenBank/DDBJ databases">
        <title>Novel species in genus Nocardioides.</title>
        <authorList>
            <person name="Zhang G."/>
        </authorList>
    </citation>
    <scope>NUCLEOTIDE SEQUENCE</scope>
    <source>
        <strain evidence="1">Zg-536</strain>
    </source>
</reference>
<sequence>MTVLGITGHQGLPVETVALLEERLPVILRDLSVSEMVGSLAQGADQVCAAIAVDQGVPLRVIIPSQSYDVTFDGEGLARYHELLQRASSVVTLSYGAPSETAFFAAGRQVADESDVLIAVWDGQPAAGLGGTGDVVAYARSKGTRVEVLWPEGVVR</sequence>
<protein>
    <submittedName>
        <fullName evidence="1">Uncharacterized protein</fullName>
    </submittedName>
</protein>
<dbReference type="Gene3D" id="3.40.50.450">
    <property type="match status" value="1"/>
</dbReference>
<evidence type="ECO:0000313" key="2">
    <source>
        <dbReference type="Proteomes" id="UP000663791"/>
    </source>
</evidence>
<evidence type="ECO:0000313" key="1">
    <source>
        <dbReference type="EMBL" id="MBM9459499.1"/>
    </source>
</evidence>
<keyword evidence="2" id="KW-1185">Reference proteome</keyword>
<name>A0A938Y939_9ACTN</name>
<gene>
    <name evidence="1" type="ORF">JK386_06260</name>
</gene>
<proteinExistence type="predicted"/>
<dbReference type="AlphaFoldDB" id="A0A938Y939"/>
<dbReference type="RefSeq" id="WP_205290782.1">
    <property type="nucleotide sequence ID" value="NZ_CP074406.1"/>
</dbReference>
<comment type="caution">
    <text evidence="1">The sequence shown here is derived from an EMBL/GenBank/DDBJ whole genome shotgun (WGS) entry which is preliminary data.</text>
</comment>
<accession>A0A938Y939</accession>